<protein>
    <submittedName>
        <fullName evidence="2">Uncharacterized protein</fullName>
    </submittedName>
</protein>
<sequence length="151" mass="16723">MHLALTLIQVDEGGDKSDRYKSRSQRGDVLEWVRRCGGLDSHGFGDNGVDDNDDGGSGGDDDDDDDDDDEDEGDGIIGSKMRRQTLLKFLEDSKEENLLRHIKRSINELCQHSLSACACETILFRRNKISGRGLVVDGSPRSRARELSANN</sequence>
<keyword evidence="3" id="KW-1185">Reference proteome</keyword>
<comment type="caution">
    <text evidence="2">The sequence shown here is derived from an EMBL/GenBank/DDBJ whole genome shotgun (WGS) entry which is preliminary data.</text>
</comment>
<evidence type="ECO:0000256" key="1">
    <source>
        <dbReference type="SAM" id="MobiDB-lite"/>
    </source>
</evidence>
<dbReference type="EMBL" id="JAWDGP010004021">
    <property type="protein sequence ID" value="KAK3768732.1"/>
    <property type="molecule type" value="Genomic_DNA"/>
</dbReference>
<evidence type="ECO:0000313" key="2">
    <source>
        <dbReference type="EMBL" id="KAK3768732.1"/>
    </source>
</evidence>
<feature type="region of interest" description="Disordered" evidence="1">
    <location>
        <begin position="39"/>
        <end position="80"/>
    </location>
</feature>
<name>A0AAE0ZI02_9GAST</name>
<reference evidence="2" key="1">
    <citation type="journal article" date="2023" name="G3 (Bethesda)">
        <title>A reference genome for the long-term kleptoplast-retaining sea slug Elysia crispata morphotype clarki.</title>
        <authorList>
            <person name="Eastman K.E."/>
            <person name="Pendleton A.L."/>
            <person name="Shaikh M.A."/>
            <person name="Suttiyut T."/>
            <person name="Ogas R."/>
            <person name="Tomko P."/>
            <person name="Gavelis G."/>
            <person name="Widhalm J.R."/>
            <person name="Wisecaver J.H."/>
        </authorList>
    </citation>
    <scope>NUCLEOTIDE SEQUENCE</scope>
    <source>
        <strain evidence="2">ECLA1</strain>
    </source>
</reference>
<gene>
    <name evidence="2" type="ORF">RRG08_025975</name>
</gene>
<organism evidence="2 3">
    <name type="scientific">Elysia crispata</name>
    <name type="common">lettuce slug</name>
    <dbReference type="NCBI Taxonomy" id="231223"/>
    <lineage>
        <taxon>Eukaryota</taxon>
        <taxon>Metazoa</taxon>
        <taxon>Spiralia</taxon>
        <taxon>Lophotrochozoa</taxon>
        <taxon>Mollusca</taxon>
        <taxon>Gastropoda</taxon>
        <taxon>Heterobranchia</taxon>
        <taxon>Euthyneura</taxon>
        <taxon>Panpulmonata</taxon>
        <taxon>Sacoglossa</taxon>
        <taxon>Placobranchoidea</taxon>
        <taxon>Plakobranchidae</taxon>
        <taxon>Elysia</taxon>
    </lineage>
</organism>
<proteinExistence type="predicted"/>
<feature type="compositionally biased region" description="Acidic residues" evidence="1">
    <location>
        <begin position="48"/>
        <end position="74"/>
    </location>
</feature>
<dbReference type="Proteomes" id="UP001283361">
    <property type="component" value="Unassembled WGS sequence"/>
</dbReference>
<dbReference type="AlphaFoldDB" id="A0AAE0ZI02"/>
<accession>A0AAE0ZI02</accession>
<evidence type="ECO:0000313" key="3">
    <source>
        <dbReference type="Proteomes" id="UP001283361"/>
    </source>
</evidence>